<dbReference type="EC" id="2.7.1.24" evidence="3 4"/>
<dbReference type="GO" id="GO:0004140">
    <property type="term" value="F:dephospho-CoA kinase activity"/>
    <property type="evidence" value="ECO:0007669"/>
    <property type="project" value="UniProtKB-UniRule"/>
</dbReference>
<comment type="similarity">
    <text evidence="3">Belongs to the CoaE family.</text>
</comment>
<dbReference type="NCBIfam" id="NF002879">
    <property type="entry name" value="PRK03333.1"/>
    <property type="match status" value="1"/>
</dbReference>
<dbReference type="InterPro" id="IPR001977">
    <property type="entry name" value="Depp_CoAkinase"/>
</dbReference>
<dbReference type="SUPFAM" id="SSF52540">
    <property type="entry name" value="P-loop containing nucleoside triphosphate hydrolases"/>
    <property type="match status" value="1"/>
</dbReference>
<keyword evidence="3" id="KW-0173">Coenzyme A biosynthesis</keyword>
<comment type="pathway">
    <text evidence="3">Cofactor biosynthesis; coenzyme A biosynthesis; CoA from (R)-pantothenate: step 5/5.</text>
</comment>
<dbReference type="PROSITE" id="PS51219">
    <property type="entry name" value="DPCK"/>
    <property type="match status" value="1"/>
</dbReference>
<dbReference type="Gene3D" id="3.40.50.300">
    <property type="entry name" value="P-loop containing nucleotide triphosphate hydrolases"/>
    <property type="match status" value="1"/>
</dbReference>
<evidence type="ECO:0000256" key="1">
    <source>
        <dbReference type="ARBA" id="ARBA00022741"/>
    </source>
</evidence>
<evidence type="ECO:0000256" key="4">
    <source>
        <dbReference type="NCBIfam" id="TIGR00152"/>
    </source>
</evidence>
<keyword evidence="2 3" id="KW-0067">ATP-binding</keyword>
<dbReference type="Proteomes" id="UP000265419">
    <property type="component" value="Unassembled WGS sequence"/>
</dbReference>
<dbReference type="PANTHER" id="PTHR10695:SF46">
    <property type="entry name" value="BIFUNCTIONAL COENZYME A SYNTHASE-RELATED"/>
    <property type="match status" value="1"/>
</dbReference>
<comment type="function">
    <text evidence="3">Catalyzes the phosphorylation of the 3'-hydroxyl group of dephosphocoenzyme A to form coenzyme A.</text>
</comment>
<dbReference type="PANTHER" id="PTHR10695">
    <property type="entry name" value="DEPHOSPHO-COA KINASE-RELATED"/>
    <property type="match status" value="1"/>
</dbReference>
<dbReference type="UniPathway" id="UPA00241">
    <property type="reaction ID" value="UER00356"/>
</dbReference>
<keyword evidence="1 3" id="KW-0547">Nucleotide-binding</keyword>
<dbReference type="AlphaFoldDB" id="A0A399JGX9"/>
<keyword evidence="6" id="KW-1185">Reference proteome</keyword>
<proteinExistence type="inferred from homology"/>
<evidence type="ECO:0000256" key="3">
    <source>
        <dbReference type="HAMAP-Rule" id="MF_00376"/>
    </source>
</evidence>
<evidence type="ECO:0000313" key="5">
    <source>
        <dbReference type="EMBL" id="RII41726.1"/>
    </source>
</evidence>
<dbReference type="Pfam" id="PF01121">
    <property type="entry name" value="CoaE"/>
    <property type="match status" value="1"/>
</dbReference>
<gene>
    <name evidence="3" type="primary">coaE</name>
    <name evidence="5" type="ORF">DWB68_11210</name>
</gene>
<comment type="subcellular location">
    <subcellularLocation>
        <location evidence="3">Cytoplasm</location>
    </subcellularLocation>
</comment>
<dbReference type="GO" id="GO:0005737">
    <property type="term" value="C:cytoplasm"/>
    <property type="evidence" value="ECO:0007669"/>
    <property type="project" value="UniProtKB-SubCell"/>
</dbReference>
<organism evidence="5 6">
    <name type="scientific">Galactobacter valiniphilus</name>
    <dbReference type="NCBI Taxonomy" id="2676122"/>
    <lineage>
        <taxon>Bacteria</taxon>
        <taxon>Bacillati</taxon>
        <taxon>Actinomycetota</taxon>
        <taxon>Actinomycetes</taxon>
        <taxon>Micrococcales</taxon>
        <taxon>Micrococcaceae</taxon>
        <taxon>Galactobacter</taxon>
    </lineage>
</organism>
<dbReference type="EMBL" id="QQXK01000022">
    <property type="protein sequence ID" value="RII41726.1"/>
    <property type="molecule type" value="Genomic_DNA"/>
</dbReference>
<dbReference type="GO" id="GO:0005524">
    <property type="term" value="F:ATP binding"/>
    <property type="evidence" value="ECO:0007669"/>
    <property type="project" value="UniProtKB-UniRule"/>
</dbReference>
<sequence>MSSQRPRIGLTGGIASGKSTVASLLAERGALIIDADRIVRELQEPGGAGLAAIVEAFGPAMLTPEGQLDRAALGALVFADDQARERLNGLIHPLVRAEAAARLAAAPAEQLVVEDIPLLVETGQAPSFDEVIVVQAPLEVRLSRMERDRGMSREQALGRIQAQASDEERAAVATQLIINDAGLPELEAQVRALWGRLLASREG</sequence>
<feature type="binding site" evidence="3">
    <location>
        <begin position="15"/>
        <end position="20"/>
    </location>
    <ligand>
        <name>ATP</name>
        <dbReference type="ChEBI" id="CHEBI:30616"/>
    </ligand>
</feature>
<dbReference type="NCBIfam" id="TIGR00152">
    <property type="entry name" value="dephospho-CoA kinase"/>
    <property type="match status" value="1"/>
</dbReference>
<reference evidence="5 6" key="1">
    <citation type="submission" date="2018-07" db="EMBL/GenBank/DDBJ databases">
        <title>Arthrobacter sp. nov., isolated from raw cow's milk with high bacterial count.</title>
        <authorList>
            <person name="Hahne J."/>
            <person name="Isele D."/>
            <person name="Lipski A."/>
        </authorList>
    </citation>
    <scope>NUCLEOTIDE SEQUENCE [LARGE SCALE GENOMIC DNA]</scope>
    <source>
        <strain evidence="5 6">JZ R-35</strain>
    </source>
</reference>
<evidence type="ECO:0000256" key="2">
    <source>
        <dbReference type="ARBA" id="ARBA00022840"/>
    </source>
</evidence>
<protein>
    <recommendedName>
        <fullName evidence="3 4">Dephospho-CoA kinase</fullName>
        <ecNumber evidence="3 4">2.7.1.24</ecNumber>
    </recommendedName>
    <alternativeName>
        <fullName evidence="3">Dephosphocoenzyme A kinase</fullName>
    </alternativeName>
</protein>
<keyword evidence="3 5" id="KW-0418">Kinase</keyword>
<comment type="caution">
    <text evidence="5">The sequence shown here is derived from an EMBL/GenBank/DDBJ whole genome shotgun (WGS) entry which is preliminary data.</text>
</comment>
<name>A0A399JGX9_9MICC</name>
<accession>A0A399JGX9</accession>
<dbReference type="InterPro" id="IPR027417">
    <property type="entry name" value="P-loop_NTPase"/>
</dbReference>
<evidence type="ECO:0000313" key="6">
    <source>
        <dbReference type="Proteomes" id="UP000265419"/>
    </source>
</evidence>
<dbReference type="HAMAP" id="MF_00376">
    <property type="entry name" value="Dephospho_CoA_kinase"/>
    <property type="match status" value="1"/>
</dbReference>
<dbReference type="CDD" id="cd02022">
    <property type="entry name" value="DPCK"/>
    <property type="match status" value="1"/>
</dbReference>
<keyword evidence="3" id="KW-0963">Cytoplasm</keyword>
<dbReference type="GO" id="GO:0015937">
    <property type="term" value="P:coenzyme A biosynthetic process"/>
    <property type="evidence" value="ECO:0007669"/>
    <property type="project" value="UniProtKB-UniRule"/>
</dbReference>
<comment type="catalytic activity">
    <reaction evidence="3">
        <text>3'-dephospho-CoA + ATP = ADP + CoA + H(+)</text>
        <dbReference type="Rhea" id="RHEA:18245"/>
        <dbReference type="ChEBI" id="CHEBI:15378"/>
        <dbReference type="ChEBI" id="CHEBI:30616"/>
        <dbReference type="ChEBI" id="CHEBI:57287"/>
        <dbReference type="ChEBI" id="CHEBI:57328"/>
        <dbReference type="ChEBI" id="CHEBI:456216"/>
        <dbReference type="EC" id="2.7.1.24"/>
    </reaction>
</comment>
<keyword evidence="3 5" id="KW-0808">Transferase</keyword>
<dbReference type="RefSeq" id="WP_119425213.1">
    <property type="nucleotide sequence ID" value="NZ_QQXK01000022.1"/>
</dbReference>